<sequence length="423" mass="46076">MHFQRLYPLFLTPHHAKVSHEPSSGSPSALESRLGRPGPDSSMVELAGTEIHDLQTEYADVERDLEDSEEQRRILEGSLDHAQAALRQVEAELVLTQDLIVRPQASNTAAQERDQALASATEANRRASQLQEDLEARQRTYNDTVAELNRLRAVHTATLADLDREVAGRAASNRSAEEIQDRHRVLEADRDSLQLRYEAACRERDVARRQLSIVATVIGAPSQSHPEENSATPKRPREASGTLGPESPPSKRRPLPRDTTDSEGRGSARSRAHPDGEIDDDGGRDPEGSDLENLEASEEAATSGGTGSSVEGKNVETADVADELFEAQTLEAPSQSRYTERRRQYASSRRSNRGESGDPPGGSDDSDSEGAPDPHDHDRDPAIPPTNPLVAASTFAPSNQCIPGRDRPRALGPADCDPWQSPI</sequence>
<feature type="region of interest" description="Disordered" evidence="2">
    <location>
        <begin position="106"/>
        <end position="134"/>
    </location>
</feature>
<evidence type="ECO:0000256" key="2">
    <source>
        <dbReference type="SAM" id="MobiDB-lite"/>
    </source>
</evidence>
<accession>A0A9W7D7D4</accession>
<dbReference type="EMBL" id="BSXT01005121">
    <property type="protein sequence ID" value="GMF59807.1"/>
    <property type="molecule type" value="Genomic_DNA"/>
</dbReference>
<organism evidence="3 4">
    <name type="scientific">Phytophthora fragariaefolia</name>
    <dbReference type="NCBI Taxonomy" id="1490495"/>
    <lineage>
        <taxon>Eukaryota</taxon>
        <taxon>Sar</taxon>
        <taxon>Stramenopiles</taxon>
        <taxon>Oomycota</taxon>
        <taxon>Peronosporomycetes</taxon>
        <taxon>Peronosporales</taxon>
        <taxon>Peronosporaceae</taxon>
        <taxon>Phytophthora</taxon>
    </lineage>
</organism>
<evidence type="ECO:0000256" key="1">
    <source>
        <dbReference type="SAM" id="Coils"/>
    </source>
</evidence>
<feature type="compositionally biased region" description="Basic and acidic residues" evidence="2">
    <location>
        <begin position="372"/>
        <end position="381"/>
    </location>
</feature>
<comment type="caution">
    <text evidence="3">The sequence shown here is derived from an EMBL/GenBank/DDBJ whole genome shotgun (WGS) entry which is preliminary data.</text>
</comment>
<gene>
    <name evidence="3" type="ORF">Pfra01_002591600</name>
</gene>
<feature type="coiled-coil region" evidence="1">
    <location>
        <begin position="176"/>
        <end position="210"/>
    </location>
</feature>
<dbReference type="OrthoDB" id="146718at2759"/>
<dbReference type="Proteomes" id="UP001165121">
    <property type="component" value="Unassembled WGS sequence"/>
</dbReference>
<reference evidence="3" key="1">
    <citation type="submission" date="2023-04" db="EMBL/GenBank/DDBJ databases">
        <title>Phytophthora fragariaefolia NBRC 109709.</title>
        <authorList>
            <person name="Ichikawa N."/>
            <person name="Sato H."/>
            <person name="Tonouchi N."/>
        </authorList>
    </citation>
    <scope>NUCLEOTIDE SEQUENCE</scope>
    <source>
        <strain evidence="3">NBRC 109709</strain>
    </source>
</reference>
<feature type="compositionally biased region" description="Polar residues" evidence="2">
    <location>
        <begin position="221"/>
        <end position="232"/>
    </location>
</feature>
<keyword evidence="4" id="KW-1185">Reference proteome</keyword>
<dbReference type="AlphaFoldDB" id="A0A9W7D7D4"/>
<protein>
    <submittedName>
        <fullName evidence="3">Unnamed protein product</fullName>
    </submittedName>
</protein>
<feature type="region of interest" description="Disordered" evidence="2">
    <location>
        <begin position="16"/>
        <end position="42"/>
    </location>
</feature>
<proteinExistence type="predicted"/>
<name>A0A9W7D7D4_9STRA</name>
<feature type="compositionally biased region" description="Basic and acidic residues" evidence="2">
    <location>
        <begin position="255"/>
        <end position="287"/>
    </location>
</feature>
<feature type="region of interest" description="Disordered" evidence="2">
    <location>
        <begin position="218"/>
        <end position="423"/>
    </location>
</feature>
<keyword evidence="1" id="KW-0175">Coiled coil</keyword>
<feature type="compositionally biased region" description="Acidic residues" evidence="2">
    <location>
        <begin position="288"/>
        <end position="298"/>
    </location>
</feature>
<evidence type="ECO:0000313" key="4">
    <source>
        <dbReference type="Proteomes" id="UP001165121"/>
    </source>
</evidence>
<evidence type="ECO:0000313" key="3">
    <source>
        <dbReference type="EMBL" id="GMF59807.1"/>
    </source>
</evidence>